<dbReference type="EMBL" id="JXXR01000001">
    <property type="protein sequence ID" value="KJY77649.1"/>
    <property type="molecule type" value="Genomic_DNA"/>
</dbReference>
<reference evidence="3" key="1">
    <citation type="journal article" date="2015" name="BMC Genomics">
        <title>Genome mining reveals unlocked bioactive potential of marine Gram-negative bacteria.</title>
        <authorList>
            <person name="Machado H."/>
            <person name="Sonnenschein E.C."/>
            <person name="Melchiorsen J."/>
            <person name="Gram L."/>
        </authorList>
    </citation>
    <scope>NUCLEOTIDE SEQUENCE</scope>
    <source>
        <strain evidence="3">S2052</strain>
    </source>
</reference>
<feature type="domain" description="Glycosyl transferase family 1" evidence="1">
    <location>
        <begin position="173"/>
        <end position="316"/>
    </location>
</feature>
<evidence type="ECO:0000259" key="2">
    <source>
        <dbReference type="Pfam" id="PF13439"/>
    </source>
</evidence>
<organism evidence="3">
    <name type="scientific">Vibrio coralliilyticus</name>
    <dbReference type="NCBI Taxonomy" id="190893"/>
    <lineage>
        <taxon>Bacteria</taxon>
        <taxon>Pseudomonadati</taxon>
        <taxon>Pseudomonadota</taxon>
        <taxon>Gammaproteobacteria</taxon>
        <taxon>Vibrionales</taxon>
        <taxon>Vibrionaceae</taxon>
        <taxon>Vibrio</taxon>
    </lineage>
</organism>
<dbReference type="GO" id="GO:1901135">
    <property type="term" value="P:carbohydrate derivative metabolic process"/>
    <property type="evidence" value="ECO:0007669"/>
    <property type="project" value="UniProtKB-ARBA"/>
</dbReference>
<name>A0A837GBH6_9VIBR</name>
<dbReference type="PANTHER" id="PTHR12526">
    <property type="entry name" value="GLYCOSYLTRANSFERASE"/>
    <property type="match status" value="1"/>
</dbReference>
<accession>A0A837GBH6</accession>
<dbReference type="RefSeq" id="WP_045984685.1">
    <property type="nucleotide sequence ID" value="NZ_CP063051.1"/>
</dbReference>
<dbReference type="Pfam" id="PF00534">
    <property type="entry name" value="Glycos_transf_1"/>
    <property type="match status" value="1"/>
</dbReference>
<dbReference type="InterPro" id="IPR028098">
    <property type="entry name" value="Glyco_trans_4-like_N"/>
</dbReference>
<dbReference type="Pfam" id="PF13439">
    <property type="entry name" value="Glyco_transf_4"/>
    <property type="match status" value="1"/>
</dbReference>
<dbReference type="AlphaFoldDB" id="A0A837GBH6"/>
<dbReference type="GO" id="GO:0016757">
    <property type="term" value="F:glycosyltransferase activity"/>
    <property type="evidence" value="ECO:0007669"/>
    <property type="project" value="InterPro"/>
</dbReference>
<dbReference type="Gene3D" id="3.40.50.2000">
    <property type="entry name" value="Glycogen Phosphorylase B"/>
    <property type="match status" value="2"/>
</dbReference>
<dbReference type="CDD" id="cd03801">
    <property type="entry name" value="GT4_PimA-like"/>
    <property type="match status" value="1"/>
</dbReference>
<keyword evidence="3" id="KW-0808">Transferase</keyword>
<evidence type="ECO:0000259" key="1">
    <source>
        <dbReference type="Pfam" id="PF00534"/>
    </source>
</evidence>
<protein>
    <submittedName>
        <fullName evidence="3">Glycosyl transferase</fullName>
    </submittedName>
</protein>
<dbReference type="SUPFAM" id="SSF53756">
    <property type="entry name" value="UDP-Glycosyltransferase/glycogen phosphorylase"/>
    <property type="match status" value="1"/>
</dbReference>
<proteinExistence type="predicted"/>
<dbReference type="InterPro" id="IPR001296">
    <property type="entry name" value="Glyco_trans_1"/>
</dbReference>
<gene>
    <name evidence="3" type="ORF">TW71_01035</name>
</gene>
<dbReference type="PANTHER" id="PTHR12526:SF630">
    <property type="entry name" value="GLYCOSYLTRANSFERASE"/>
    <property type="match status" value="1"/>
</dbReference>
<sequence>MSSNTRIDIWLLIDSLTFGGIETYVLELAKGLKHHNTSVEVLLIKRYQQRSPLVEKLEKEALPYQYLSDLATQPLFALIQKIKHSPTALIHAHGYKASLLSKCARVLTGAKQITTYHAGETPTGKVWAYDFVDRYTAFISTLSLAVSEKVSQKIPATTLRLNNFIDDSKACVSTGEQIAFVGRLSHEKGPDRFIRCAKSRPDLSFHIYGSGPLEPEISQLAPQNVQLHGHQSNMDVVWKHIGVLIICSRFEGLPMAALEAMSRGCIVIALRVGDLPKLISSGQNGYLVDTAAQIADVLRTLEQLTDDERQKISQQAICTVREQFSSSAIIPKLLQLYKKSGRQSDSHIEKNTLTK</sequence>
<comment type="caution">
    <text evidence="3">The sequence shown here is derived from an EMBL/GenBank/DDBJ whole genome shotgun (WGS) entry which is preliminary data.</text>
</comment>
<feature type="domain" description="Glycosyltransferase subfamily 4-like N-terminal" evidence="2">
    <location>
        <begin position="18"/>
        <end position="129"/>
    </location>
</feature>
<evidence type="ECO:0000313" key="3">
    <source>
        <dbReference type="EMBL" id="KJY77649.1"/>
    </source>
</evidence>